<dbReference type="EMBL" id="CP032427">
    <property type="protein sequence ID" value="AYC40896.1"/>
    <property type="molecule type" value="Genomic_DNA"/>
</dbReference>
<dbReference type="Proteomes" id="UP000265765">
    <property type="component" value="Chromosome"/>
</dbReference>
<evidence type="ECO:0000313" key="1">
    <source>
        <dbReference type="EMBL" id="AYC40896.1"/>
    </source>
</evidence>
<evidence type="ECO:0000313" key="3">
    <source>
        <dbReference type="Proteomes" id="UP000054375"/>
    </source>
</evidence>
<reference evidence="2 3" key="1">
    <citation type="submission" date="2015-10" db="EMBL/GenBank/DDBJ databases">
        <title>Draft genome sequence of Streptomyces griseorubiginosus DSM 40469, type strain for the species Streptomyces griseorubiginosus.</title>
        <authorList>
            <person name="Ruckert C."/>
            <person name="Winkler A."/>
            <person name="Kalinowski J."/>
            <person name="Kampfer P."/>
            <person name="Glaeser S."/>
        </authorList>
    </citation>
    <scope>NUCLEOTIDE SEQUENCE [LARGE SCALE GENOMIC DNA]</scope>
    <source>
        <strain evidence="2 3">DSM 40469</strain>
    </source>
</reference>
<dbReference type="Proteomes" id="UP000054375">
    <property type="component" value="Unassembled WGS sequence"/>
</dbReference>
<evidence type="ECO:0000313" key="2">
    <source>
        <dbReference type="EMBL" id="KUN59889.1"/>
    </source>
</evidence>
<dbReference type="RefSeq" id="WP_062245699.1">
    <property type="nucleotide sequence ID" value="NZ_JBIBJG010000014.1"/>
</dbReference>
<gene>
    <name evidence="2" type="ORF">AQJ54_38525</name>
    <name evidence="1" type="ORF">DWG14_05171</name>
</gene>
<sequence length="61" mass="6318">MAPGEFPGNGTHRFLLFAQIPAYGLPGEVLRSAAAGIGEIGEGLSGVRVEVKRAFLHAARG</sequence>
<evidence type="ECO:0000313" key="4">
    <source>
        <dbReference type="Proteomes" id="UP000265765"/>
    </source>
</evidence>
<dbReference type="EMBL" id="LMWV01000033">
    <property type="protein sequence ID" value="KUN59889.1"/>
    <property type="molecule type" value="Genomic_DNA"/>
</dbReference>
<proteinExistence type="predicted"/>
<dbReference type="AlphaFoldDB" id="A0A101RQD1"/>
<name>A0A101RQD1_9ACTN</name>
<protein>
    <submittedName>
        <fullName evidence="2">Uncharacterized protein</fullName>
    </submittedName>
</protein>
<reference evidence="1 4" key="2">
    <citation type="submission" date="2018-09" db="EMBL/GenBank/DDBJ databases">
        <title>Production of Trimethoprim by Streptomyces sp. 3E-1.</title>
        <authorList>
            <person name="Kang H.J."/>
            <person name="Kim S.B."/>
        </authorList>
    </citation>
    <scope>NUCLEOTIDE SEQUENCE [LARGE SCALE GENOMIC DNA]</scope>
    <source>
        <strain evidence="1 4">3E-1</strain>
    </source>
</reference>
<keyword evidence="3" id="KW-1185">Reference proteome</keyword>
<accession>A0A101RQD1</accession>
<dbReference type="KEGG" id="sge:DWG14_05171"/>
<organism evidence="2 3">
    <name type="scientific">Streptomyces griseorubiginosus</name>
    <dbReference type="NCBI Taxonomy" id="67304"/>
    <lineage>
        <taxon>Bacteria</taxon>
        <taxon>Bacillati</taxon>
        <taxon>Actinomycetota</taxon>
        <taxon>Actinomycetes</taxon>
        <taxon>Kitasatosporales</taxon>
        <taxon>Streptomycetaceae</taxon>
        <taxon>Streptomyces</taxon>
    </lineage>
</organism>